<feature type="compositionally biased region" description="Basic and acidic residues" evidence="2">
    <location>
        <begin position="548"/>
        <end position="568"/>
    </location>
</feature>
<evidence type="ECO:0000313" key="5">
    <source>
        <dbReference type="Proteomes" id="UP000663671"/>
    </source>
</evidence>
<dbReference type="GO" id="GO:0006355">
    <property type="term" value="P:regulation of DNA-templated transcription"/>
    <property type="evidence" value="ECO:0007669"/>
    <property type="project" value="InterPro"/>
</dbReference>
<feature type="compositionally biased region" description="Pro residues" evidence="2">
    <location>
        <begin position="349"/>
        <end position="377"/>
    </location>
</feature>
<dbReference type="PANTHER" id="PTHR36167">
    <property type="entry name" value="C2H2 FINGER DOMAIN TRANSCRIPTION FACTOR (EUROFUNG)-RELATED"/>
    <property type="match status" value="1"/>
</dbReference>
<feature type="domain" description="C2H2-type" evidence="3">
    <location>
        <begin position="506"/>
        <end position="537"/>
    </location>
</feature>
<dbReference type="Gene3D" id="3.30.160.60">
    <property type="entry name" value="Classic Zinc Finger"/>
    <property type="match status" value="1"/>
</dbReference>
<sequence length="659" mass="71868">MRVISNHQSCGLVGVTFWQDPSGQLFWAESGSPPFEFYRAAWNLGLLSISSDFKLLGVLFVPFYLPTLDIGGGKAPQEDPCSVIIPFVPTPDNNKQQDHRKPPHIILLAPINAPLVPIFGLSDPWEYRRQVKTARVANSRKSQGREEKEKYQGVATTERVSSPVQVNAIPECRRRFIAREPVNWAGGGVHEEIAGKAQDGNHRIRTKSWPAGLIIRKVHLCRNCRSSSQAPLGGRLSGQASPHPHLSSHQPTLTTTLTYPSPPNHCNTISNANRTGLSSACLHSPNPTLAEPQSERPAAEQTAAAASGQYTSQPEARPATQYTASTDSRPSNISSSNTPQPNYGLNPAVPTPTQPQQPQTQPQPPPPSAARPPPGPYPEYLTRQPQYHHVPHTQPGGAADPSIAASSPTYPPPYSPYNPQGHEMAQYQGHPPPQMYGRPDWPPHQYGQPPHGLPGPYSSPGTTVGSASPAATAGPRPGQVYSFVPIPGAQQHKRPRRRYEEIERMYKCGWNGCEKAYGTLNHLNAHVTMQSHGAKRTPEEFKEIRKEWKARKKEEENQRKAAEERERAAAQASQQVDGNAPTDPSQAAQPASYPTSVRPQLPPIGYQSADGQVPTQYGASTGAGLVYPPSNGQMAAPYPPANYPHSPYGQGNQVYQPRE</sequence>
<feature type="region of interest" description="Disordered" evidence="2">
    <location>
        <begin position="548"/>
        <end position="659"/>
    </location>
</feature>
<dbReference type="PROSITE" id="PS00028">
    <property type="entry name" value="ZINC_FINGER_C2H2_1"/>
    <property type="match status" value="1"/>
</dbReference>
<keyword evidence="1" id="KW-0479">Metal-binding</keyword>
<feature type="compositionally biased region" description="Polar residues" evidence="2">
    <location>
        <begin position="264"/>
        <end position="278"/>
    </location>
</feature>
<feature type="region of interest" description="Disordered" evidence="2">
    <location>
        <begin position="228"/>
        <end position="497"/>
    </location>
</feature>
<feature type="compositionally biased region" description="Polar residues" evidence="2">
    <location>
        <begin position="308"/>
        <end position="343"/>
    </location>
</feature>
<dbReference type="EMBL" id="CP069116">
    <property type="protein sequence ID" value="QSS66622.1"/>
    <property type="molecule type" value="Genomic_DNA"/>
</dbReference>
<organism evidence="4 5">
    <name type="scientific">Ajellomyces capsulatus</name>
    <name type="common">Darling's disease fungus</name>
    <name type="synonym">Histoplasma capsulatum</name>
    <dbReference type="NCBI Taxonomy" id="5037"/>
    <lineage>
        <taxon>Eukaryota</taxon>
        <taxon>Fungi</taxon>
        <taxon>Dikarya</taxon>
        <taxon>Ascomycota</taxon>
        <taxon>Pezizomycotina</taxon>
        <taxon>Eurotiomycetes</taxon>
        <taxon>Eurotiomycetidae</taxon>
        <taxon>Onygenales</taxon>
        <taxon>Ajellomycetaceae</taxon>
        <taxon>Histoplasma</taxon>
    </lineage>
</organism>
<gene>
    <name evidence="4" type="primary">CON7</name>
    <name evidence="4" type="ORF">I7I51_02811</name>
</gene>
<keyword evidence="1" id="KW-0863">Zinc-finger</keyword>
<evidence type="ECO:0000259" key="3">
    <source>
        <dbReference type="PROSITE" id="PS50157"/>
    </source>
</evidence>
<evidence type="ECO:0000256" key="1">
    <source>
        <dbReference type="PROSITE-ProRule" id="PRU00042"/>
    </source>
</evidence>
<evidence type="ECO:0000256" key="2">
    <source>
        <dbReference type="SAM" id="MobiDB-lite"/>
    </source>
</evidence>
<dbReference type="PROSITE" id="PS50157">
    <property type="entry name" value="ZINC_FINGER_C2H2_2"/>
    <property type="match status" value="1"/>
</dbReference>
<dbReference type="InterPro" id="IPR039327">
    <property type="entry name" value="CON7-like"/>
</dbReference>
<dbReference type="VEuPathDB" id="FungiDB:I7I51_02811"/>
<keyword evidence="1" id="KW-0862">Zinc</keyword>
<dbReference type="InterPro" id="IPR013087">
    <property type="entry name" value="Znf_C2H2_type"/>
</dbReference>
<dbReference type="Proteomes" id="UP000663671">
    <property type="component" value="Chromosome 6"/>
</dbReference>
<feature type="compositionally biased region" description="Polar residues" evidence="2">
    <location>
        <begin position="609"/>
        <end position="619"/>
    </location>
</feature>
<proteinExistence type="predicted"/>
<dbReference type="GO" id="GO:0008270">
    <property type="term" value="F:zinc ion binding"/>
    <property type="evidence" value="ECO:0007669"/>
    <property type="project" value="UniProtKB-KW"/>
</dbReference>
<name>A0A8A1MPQ2_AJECA</name>
<dbReference type="PANTHER" id="PTHR36167:SF3">
    <property type="entry name" value="C2H2 FINGER DOMAIN TRANSCRIPTION FACTOR (EUROFUNG)-RELATED"/>
    <property type="match status" value="1"/>
</dbReference>
<feature type="compositionally biased region" description="Polar residues" evidence="2">
    <location>
        <begin position="582"/>
        <end position="598"/>
    </location>
</feature>
<accession>A0A8A1MPQ2</accession>
<feature type="compositionally biased region" description="Polar residues" evidence="2">
    <location>
        <begin position="649"/>
        <end position="659"/>
    </location>
</feature>
<dbReference type="OrthoDB" id="1939603at2759"/>
<reference evidence="4" key="1">
    <citation type="submission" date="2021-01" db="EMBL/GenBank/DDBJ databases">
        <title>Chromosome-level genome assembly of a human fungal pathogen reveals clustering of transcriptionally co-regulated genes.</title>
        <authorList>
            <person name="Voorhies M."/>
            <person name="Cohen S."/>
            <person name="Shea T.P."/>
            <person name="Petrus S."/>
            <person name="Munoz J.F."/>
            <person name="Poplawski S."/>
            <person name="Goldman W.E."/>
            <person name="Michael T."/>
            <person name="Cuomo C.A."/>
            <person name="Sil A."/>
            <person name="Beyhan S."/>
        </authorList>
    </citation>
    <scope>NUCLEOTIDE SEQUENCE</scope>
    <source>
        <strain evidence="4">WU24</strain>
    </source>
</reference>
<evidence type="ECO:0000313" key="4">
    <source>
        <dbReference type="EMBL" id="QSS66622.1"/>
    </source>
</evidence>
<protein>
    <submittedName>
        <fullName evidence="4">C2H2 transcription factor</fullName>
    </submittedName>
</protein>
<dbReference type="AlphaFoldDB" id="A0A8A1MPQ2"/>